<dbReference type="SUPFAM" id="SSF56176">
    <property type="entry name" value="FAD-binding/transporter-associated domain-like"/>
    <property type="match status" value="1"/>
</dbReference>
<dbReference type="Pfam" id="PF08031">
    <property type="entry name" value="BBE"/>
    <property type="match status" value="1"/>
</dbReference>
<dbReference type="InterPro" id="IPR016169">
    <property type="entry name" value="FAD-bd_PCMH_sub2"/>
</dbReference>
<feature type="chain" id="PRO_5040366213" evidence="6">
    <location>
        <begin position="20"/>
        <end position="497"/>
    </location>
</feature>
<dbReference type="Gene3D" id="3.40.462.20">
    <property type="match status" value="1"/>
</dbReference>
<dbReference type="PANTHER" id="PTHR42973:SF39">
    <property type="entry name" value="FAD-BINDING PCMH-TYPE DOMAIN-CONTAINING PROTEIN"/>
    <property type="match status" value="1"/>
</dbReference>
<dbReference type="EMBL" id="JAANYQ010000011">
    <property type="protein sequence ID" value="KAF4121692.1"/>
    <property type="molecule type" value="Genomic_DNA"/>
</dbReference>
<dbReference type="InterPro" id="IPR036318">
    <property type="entry name" value="FAD-bd_PCMH-like_sf"/>
</dbReference>
<dbReference type="AlphaFoldDB" id="A0A9P4YSG7"/>
<evidence type="ECO:0000256" key="3">
    <source>
        <dbReference type="ARBA" id="ARBA00022630"/>
    </source>
</evidence>
<gene>
    <name evidence="8" type="ORF">GMORB2_1531</name>
</gene>
<comment type="similarity">
    <text evidence="2">Belongs to the oxygen-dependent FAD-linked oxidoreductase family.</text>
</comment>
<keyword evidence="9" id="KW-1185">Reference proteome</keyword>
<proteinExistence type="inferred from homology"/>
<dbReference type="InterPro" id="IPR012951">
    <property type="entry name" value="BBE"/>
</dbReference>
<dbReference type="PROSITE" id="PS51387">
    <property type="entry name" value="FAD_PCMH"/>
    <property type="match status" value="1"/>
</dbReference>
<evidence type="ECO:0000256" key="1">
    <source>
        <dbReference type="ARBA" id="ARBA00001974"/>
    </source>
</evidence>
<dbReference type="PANTHER" id="PTHR42973">
    <property type="entry name" value="BINDING OXIDOREDUCTASE, PUTATIVE (AFU_ORTHOLOGUE AFUA_1G17690)-RELATED"/>
    <property type="match status" value="1"/>
</dbReference>
<keyword evidence="4" id="KW-0274">FAD</keyword>
<dbReference type="RefSeq" id="XP_035320344.1">
    <property type="nucleotide sequence ID" value="XM_035463513.1"/>
</dbReference>
<dbReference type="GeneID" id="55967761"/>
<evidence type="ECO:0000256" key="5">
    <source>
        <dbReference type="ARBA" id="ARBA00023002"/>
    </source>
</evidence>
<evidence type="ECO:0000313" key="8">
    <source>
        <dbReference type="EMBL" id="KAF4121692.1"/>
    </source>
</evidence>
<organism evidence="8 9">
    <name type="scientific">Geosmithia morbida</name>
    <dbReference type="NCBI Taxonomy" id="1094350"/>
    <lineage>
        <taxon>Eukaryota</taxon>
        <taxon>Fungi</taxon>
        <taxon>Dikarya</taxon>
        <taxon>Ascomycota</taxon>
        <taxon>Pezizomycotina</taxon>
        <taxon>Sordariomycetes</taxon>
        <taxon>Hypocreomycetidae</taxon>
        <taxon>Hypocreales</taxon>
        <taxon>Bionectriaceae</taxon>
        <taxon>Geosmithia</taxon>
    </lineage>
</organism>
<name>A0A9P4YSG7_9HYPO</name>
<keyword evidence="3" id="KW-0285">Flavoprotein</keyword>
<sequence length="497" mass="53903">MVRLSAAGAALSLMSTTLAVPTRRADVLACLQDAGVPADLRGTEEWSWDGTAYNLRVPVQPAAIAVPQTIEHIVAAVKCGVQNGVPVNAKGGGHGYTSLGFGGEDGHLTIEMDRMHNVTLDKETNQARVQPGTRLGHLATELLNQGNRAISHGTCPGVGAAGHSLHGGYGMVAHGHGLALDWLIGATVVLANGTTVHCSEDENSDLFWALRGAAPSFGIVAELEYKTFEVPEQMTVFTVPIPMDKSNASQSLRDIQAYGKTMPRNMALQTYIDRTGYQLIGSFMGNETEMHAGLDPLVEKVAGWYEVAEAKNWTDYIIFHGNIGDDIDITTPAYSAHDNFYASSMVVPEISAEQFQSFADYVADVGQTIDESHDWFIQMDAIGGDTSAVSDVANDATAYPHRDKLLLFQLYDATLNINQTYPDDGYSFLKGFRTSITDTMTNGTWGIYANYADGQLTSEEAQTLYWADNLPRLRELKATYDPDNIFRSTQSVQLTSA</sequence>
<evidence type="ECO:0000313" key="9">
    <source>
        <dbReference type="Proteomes" id="UP000749293"/>
    </source>
</evidence>
<dbReference type="GO" id="GO:0016491">
    <property type="term" value="F:oxidoreductase activity"/>
    <property type="evidence" value="ECO:0007669"/>
    <property type="project" value="UniProtKB-KW"/>
</dbReference>
<dbReference type="GO" id="GO:0071949">
    <property type="term" value="F:FAD binding"/>
    <property type="evidence" value="ECO:0007669"/>
    <property type="project" value="InterPro"/>
</dbReference>
<dbReference type="InterPro" id="IPR050416">
    <property type="entry name" value="FAD-linked_Oxidoreductase"/>
</dbReference>
<evidence type="ECO:0000256" key="2">
    <source>
        <dbReference type="ARBA" id="ARBA00005466"/>
    </source>
</evidence>
<dbReference type="InterPro" id="IPR016166">
    <property type="entry name" value="FAD-bd_PCMH"/>
</dbReference>
<comment type="cofactor">
    <cofactor evidence="1">
        <name>FAD</name>
        <dbReference type="ChEBI" id="CHEBI:57692"/>
    </cofactor>
</comment>
<evidence type="ECO:0000259" key="7">
    <source>
        <dbReference type="PROSITE" id="PS51387"/>
    </source>
</evidence>
<feature type="domain" description="FAD-binding PCMH-type" evidence="7">
    <location>
        <begin position="57"/>
        <end position="230"/>
    </location>
</feature>
<evidence type="ECO:0000256" key="4">
    <source>
        <dbReference type="ARBA" id="ARBA00022827"/>
    </source>
</evidence>
<dbReference type="InterPro" id="IPR016164">
    <property type="entry name" value="FAD-linked_Oxase-like_C"/>
</dbReference>
<feature type="signal peptide" evidence="6">
    <location>
        <begin position="1"/>
        <end position="19"/>
    </location>
</feature>
<protein>
    <submittedName>
        <fullName evidence="8">FAD/FMN-containing dehydrogenase</fullName>
    </submittedName>
</protein>
<dbReference type="SUPFAM" id="SSF55103">
    <property type="entry name" value="FAD-linked oxidases, C-terminal domain"/>
    <property type="match status" value="1"/>
</dbReference>
<reference evidence="8" key="1">
    <citation type="submission" date="2020-03" db="EMBL/GenBank/DDBJ databases">
        <title>Site-based positive gene gene selection in Geosmithia morbida across the United States reveals a broad range of putative effectors and factors for local host and environmental adapation.</title>
        <authorList>
            <person name="Onufrak A."/>
            <person name="Murdoch R.W."/>
            <person name="Gazis R."/>
            <person name="Huff M."/>
            <person name="Staton M."/>
            <person name="Klingeman W."/>
            <person name="Hadziabdic D."/>
        </authorList>
    </citation>
    <scope>NUCLEOTIDE SEQUENCE</scope>
    <source>
        <strain evidence="8">1262</strain>
    </source>
</reference>
<dbReference type="Gene3D" id="3.30.465.10">
    <property type="match status" value="1"/>
</dbReference>
<accession>A0A9P4YSG7</accession>
<keyword evidence="5" id="KW-0560">Oxidoreductase</keyword>
<dbReference type="Proteomes" id="UP000749293">
    <property type="component" value="Unassembled WGS sequence"/>
</dbReference>
<dbReference type="OrthoDB" id="415825at2759"/>
<evidence type="ECO:0000256" key="6">
    <source>
        <dbReference type="SAM" id="SignalP"/>
    </source>
</evidence>
<dbReference type="InterPro" id="IPR006094">
    <property type="entry name" value="Oxid_FAD_bind_N"/>
</dbReference>
<comment type="caution">
    <text evidence="8">The sequence shown here is derived from an EMBL/GenBank/DDBJ whole genome shotgun (WGS) entry which is preliminary data.</text>
</comment>
<keyword evidence="6" id="KW-0732">Signal</keyword>
<dbReference type="Pfam" id="PF01565">
    <property type="entry name" value="FAD_binding_4"/>
    <property type="match status" value="1"/>
</dbReference>